<comment type="caution">
    <text evidence="1">The sequence shown here is derived from an EMBL/GenBank/DDBJ whole genome shotgun (WGS) entry which is preliminary data.</text>
</comment>
<evidence type="ECO:0000313" key="1">
    <source>
        <dbReference type="EMBL" id="PRD41913.1"/>
    </source>
</evidence>
<protein>
    <submittedName>
        <fullName evidence="1">Uncharacterized protein</fullName>
    </submittedName>
</protein>
<sequence length="64" mass="6883">MKILAGQSDWSQWIGITMMQKGAFFLGIGNTKNVLPRYCRGAAERVAMKNGISGTAPLSTSAIH</sequence>
<proteinExistence type="predicted"/>
<accession>A0A2S9IN02</accession>
<keyword evidence="2" id="KW-1185">Reference proteome</keyword>
<dbReference type="AlphaFoldDB" id="A0A2S9IN02"/>
<gene>
    <name evidence="1" type="ORF">C5748_18640</name>
</gene>
<reference evidence="1 2" key="1">
    <citation type="submission" date="2018-02" db="EMBL/GenBank/DDBJ databases">
        <title>The draft genome of Phyllobacterium sp. 1N-3.</title>
        <authorList>
            <person name="Liu L."/>
            <person name="Li L."/>
            <person name="Zhang X."/>
            <person name="Wang T."/>
            <person name="Liang L."/>
        </authorList>
    </citation>
    <scope>NUCLEOTIDE SEQUENCE [LARGE SCALE GENOMIC DNA]</scope>
    <source>
        <strain evidence="1 2">1N-3</strain>
    </source>
</reference>
<evidence type="ECO:0000313" key="2">
    <source>
        <dbReference type="Proteomes" id="UP000239434"/>
    </source>
</evidence>
<dbReference type="EMBL" id="PVBR01000015">
    <property type="protein sequence ID" value="PRD41913.1"/>
    <property type="molecule type" value="Genomic_DNA"/>
</dbReference>
<dbReference type="Proteomes" id="UP000239434">
    <property type="component" value="Unassembled WGS sequence"/>
</dbReference>
<organism evidence="1 2">
    <name type="scientific">Phyllobacterium phragmitis</name>
    <dbReference type="NCBI Taxonomy" id="2670329"/>
    <lineage>
        <taxon>Bacteria</taxon>
        <taxon>Pseudomonadati</taxon>
        <taxon>Pseudomonadota</taxon>
        <taxon>Alphaproteobacteria</taxon>
        <taxon>Hyphomicrobiales</taxon>
        <taxon>Phyllobacteriaceae</taxon>
        <taxon>Phyllobacterium</taxon>
    </lineage>
</organism>
<name>A0A2S9IN02_9HYPH</name>